<evidence type="ECO:0000256" key="1">
    <source>
        <dbReference type="ARBA" id="ARBA00004586"/>
    </source>
</evidence>
<feature type="compositionally biased region" description="Basic and acidic residues" evidence="9">
    <location>
        <begin position="963"/>
        <end position="974"/>
    </location>
</feature>
<reference evidence="12" key="1">
    <citation type="submission" date="2022-06" db="EMBL/GenBank/DDBJ databases">
        <title>Complete genome sequences of two strains of the flax pathogen Septoria linicola.</title>
        <authorList>
            <person name="Lapalu N."/>
            <person name="Simon A."/>
            <person name="Demenou B."/>
            <person name="Paumier D."/>
            <person name="Guillot M.-P."/>
            <person name="Gout L."/>
            <person name="Valade R."/>
        </authorList>
    </citation>
    <scope>NUCLEOTIDE SEQUENCE</scope>
    <source>
        <strain evidence="12">SE15195</strain>
    </source>
</reference>
<feature type="region of interest" description="Disordered" evidence="9">
    <location>
        <begin position="555"/>
        <end position="622"/>
    </location>
</feature>
<feature type="compositionally biased region" description="Low complexity" evidence="9">
    <location>
        <begin position="818"/>
        <end position="836"/>
    </location>
</feature>
<evidence type="ECO:0000256" key="2">
    <source>
        <dbReference type="ARBA" id="ARBA00022448"/>
    </source>
</evidence>
<evidence type="ECO:0000313" key="13">
    <source>
        <dbReference type="Proteomes" id="UP001056384"/>
    </source>
</evidence>
<dbReference type="GO" id="GO:0032865">
    <property type="term" value="C:ERMES complex"/>
    <property type="evidence" value="ECO:0007669"/>
    <property type="project" value="TreeGrafter"/>
</dbReference>
<keyword evidence="8 10" id="KW-0472">Membrane</keyword>
<evidence type="ECO:0000256" key="5">
    <source>
        <dbReference type="ARBA" id="ARBA00022989"/>
    </source>
</evidence>
<feature type="compositionally biased region" description="Basic and acidic residues" evidence="9">
    <location>
        <begin position="1005"/>
        <end position="1027"/>
    </location>
</feature>
<dbReference type="OrthoDB" id="26740at2759"/>
<feature type="region of interest" description="Disordered" evidence="9">
    <location>
        <begin position="670"/>
        <end position="719"/>
    </location>
</feature>
<feature type="compositionally biased region" description="Polar residues" evidence="9">
    <location>
        <begin position="1092"/>
        <end position="1107"/>
    </location>
</feature>
<evidence type="ECO:0000256" key="4">
    <source>
        <dbReference type="ARBA" id="ARBA00022824"/>
    </source>
</evidence>
<evidence type="ECO:0000256" key="3">
    <source>
        <dbReference type="ARBA" id="ARBA00022692"/>
    </source>
</evidence>
<feature type="compositionally biased region" description="Polar residues" evidence="9">
    <location>
        <begin position="891"/>
        <end position="901"/>
    </location>
</feature>
<dbReference type="PANTHER" id="PTHR13466">
    <property type="entry name" value="TEX2 PROTEIN-RELATED"/>
    <property type="match status" value="1"/>
</dbReference>
<organism evidence="12 13">
    <name type="scientific">Septoria linicola</name>
    <dbReference type="NCBI Taxonomy" id="215465"/>
    <lineage>
        <taxon>Eukaryota</taxon>
        <taxon>Fungi</taxon>
        <taxon>Dikarya</taxon>
        <taxon>Ascomycota</taxon>
        <taxon>Pezizomycotina</taxon>
        <taxon>Dothideomycetes</taxon>
        <taxon>Dothideomycetidae</taxon>
        <taxon>Mycosphaerellales</taxon>
        <taxon>Mycosphaerellaceae</taxon>
        <taxon>Septoria</taxon>
    </lineage>
</organism>
<protein>
    <submittedName>
        <fullName evidence="12">Synaptotagmin-like mitochondrial-lipid-binding domain-containing protein</fullName>
    </submittedName>
</protein>
<keyword evidence="4" id="KW-0256">Endoplasmic reticulum</keyword>
<keyword evidence="2" id="KW-0813">Transport</keyword>
<dbReference type="GO" id="GO:0015914">
    <property type="term" value="P:phospholipid transport"/>
    <property type="evidence" value="ECO:0007669"/>
    <property type="project" value="TreeGrafter"/>
</dbReference>
<accession>A0A9Q9EI32</accession>
<keyword evidence="3 10" id="KW-0812">Transmembrane</keyword>
<evidence type="ECO:0000256" key="8">
    <source>
        <dbReference type="ARBA" id="ARBA00023136"/>
    </source>
</evidence>
<proteinExistence type="predicted"/>
<gene>
    <name evidence="12" type="ORF">Slin15195_G039160</name>
</gene>
<dbReference type="AlphaFoldDB" id="A0A9Q9EI32"/>
<dbReference type="GO" id="GO:0008289">
    <property type="term" value="F:lipid binding"/>
    <property type="evidence" value="ECO:0007669"/>
    <property type="project" value="UniProtKB-KW"/>
</dbReference>
<dbReference type="GO" id="GO:0005789">
    <property type="term" value="C:endoplasmic reticulum membrane"/>
    <property type="evidence" value="ECO:0007669"/>
    <property type="project" value="UniProtKB-SubCell"/>
</dbReference>
<feature type="compositionally biased region" description="Polar residues" evidence="9">
    <location>
        <begin position="931"/>
        <end position="954"/>
    </location>
</feature>
<evidence type="ECO:0000256" key="6">
    <source>
        <dbReference type="ARBA" id="ARBA00023055"/>
    </source>
</evidence>
<keyword evidence="13" id="KW-1185">Reference proteome</keyword>
<dbReference type="PROSITE" id="PS51847">
    <property type="entry name" value="SMP"/>
    <property type="match status" value="1"/>
</dbReference>
<name>A0A9Q9EI32_9PEZI</name>
<dbReference type="PANTHER" id="PTHR13466:SF19">
    <property type="entry name" value="NUCLEUS-VACUOLE JUNCTION PROTEIN 2"/>
    <property type="match status" value="1"/>
</dbReference>
<comment type="subcellular location">
    <subcellularLocation>
        <location evidence="1">Endoplasmic reticulum membrane</location>
    </subcellularLocation>
</comment>
<dbReference type="GO" id="GO:1990456">
    <property type="term" value="P:mitochondrion-endoplasmic reticulum membrane tethering"/>
    <property type="evidence" value="ECO:0007669"/>
    <property type="project" value="TreeGrafter"/>
</dbReference>
<feature type="region of interest" description="Disordered" evidence="9">
    <location>
        <begin position="761"/>
        <end position="1116"/>
    </location>
</feature>
<dbReference type="EMBL" id="CP099420">
    <property type="protein sequence ID" value="USW50597.1"/>
    <property type="molecule type" value="Genomic_DNA"/>
</dbReference>
<evidence type="ECO:0000256" key="10">
    <source>
        <dbReference type="SAM" id="Phobius"/>
    </source>
</evidence>
<evidence type="ECO:0000259" key="11">
    <source>
        <dbReference type="PROSITE" id="PS51847"/>
    </source>
</evidence>
<dbReference type="CDD" id="cd21675">
    <property type="entry name" value="SMP_TEX2"/>
    <property type="match status" value="1"/>
</dbReference>
<dbReference type="InterPro" id="IPR031468">
    <property type="entry name" value="SMP_LBD"/>
</dbReference>
<evidence type="ECO:0000256" key="9">
    <source>
        <dbReference type="SAM" id="MobiDB-lite"/>
    </source>
</evidence>
<feature type="compositionally biased region" description="Polar residues" evidence="9">
    <location>
        <begin position="679"/>
        <end position="719"/>
    </location>
</feature>
<feature type="compositionally biased region" description="Pro residues" evidence="9">
    <location>
        <begin position="769"/>
        <end position="779"/>
    </location>
</feature>
<keyword evidence="5 10" id="KW-1133">Transmembrane helix</keyword>
<dbReference type="Proteomes" id="UP001056384">
    <property type="component" value="Chromosome 3"/>
</dbReference>
<feature type="region of interest" description="Disordered" evidence="9">
    <location>
        <begin position="42"/>
        <end position="64"/>
    </location>
</feature>
<feature type="compositionally biased region" description="Low complexity" evidence="9">
    <location>
        <begin position="879"/>
        <end position="890"/>
    </location>
</feature>
<keyword evidence="7" id="KW-0446">Lipid-binding</keyword>
<evidence type="ECO:0000313" key="12">
    <source>
        <dbReference type="EMBL" id="USW50597.1"/>
    </source>
</evidence>
<evidence type="ECO:0000256" key="7">
    <source>
        <dbReference type="ARBA" id="ARBA00023121"/>
    </source>
</evidence>
<feature type="region of interest" description="Disordered" evidence="9">
    <location>
        <begin position="135"/>
        <end position="157"/>
    </location>
</feature>
<feature type="transmembrane region" description="Helical" evidence="10">
    <location>
        <begin position="7"/>
        <end position="33"/>
    </location>
</feature>
<feature type="domain" description="SMP-LTD" evidence="11">
    <location>
        <begin position="298"/>
        <end position="486"/>
    </location>
</feature>
<sequence>MGFRALLYAYVIGGLTFIPLLIAAILIPAWYLLPRAEIRKSSEEQSNVETAGKDQDKAAHARKLSGDSAASGTYAVLRRYDFQAALSALNGRQNSTVAVGGNTIGDDMLAAESAANASGGSVYQTMYRSVFTGGSKNSGSTTSLLQSQDEDPSVPRRKPAPANLLYIVLRHGHLMLYDSPAQVEVKHVLSLAHHKVSLQAGKDGDPKCFESNIAEADLFTKRTAIVLTPVELPNGTMQAPAQAQARPFYLFTATNIEKEDFYHALVSNRSQPPIPRSLDSDALIKLQSSLHSSSLTAESRAIDALIGRVFLALHQTESMNSFVRGKLEKKLNRIQKPAFIPSLLVQSIHLGNAGPVFSNLKLRDLNIEGEMTLTADIKYTGGLSVTLLAVAKLDLGSRFKVRTVDLALKTVIQRITGTMLLRIKPPPSNRIWFCFESVPEMDVRVEPIVSERKITYGFVLRAIEERVRTAFKEGLVKPNWDDIPMPFSDTKGTRARGGLWSDVGAGDAQGQPPLEETLAQRNEKTMSLPTLMQENAKETDSGASTGTDAAAVSGAYKVRQATTMPIESASDRSPRPPRPMRTPSVSLPASTAVDGQNVEPVRRDDAALNSNQSRKLWRSRGPANNVASKGAIEELRGLHSRAEQVFNASGAPTGAQIAARRSLEIDSELTGDELESDRSNIASGSTTIPTTRTPSVRSTKSANSTVAPSLASSTGAQSRKANILAATVNATTAAKNWSWNTIQRNKGAMTRPDRKQDVAIDQPMGRGMPLPPPGQPLPGPQKGLWGGLGSLRRRPVAQAQDFGTATSSAPELLDTEAARSSPARHSASSSVRTSSSVEEEFEPWQENSGTSHAEADQRSGSSSVDHAVSQLAGDQENSAKAAADATKVAANSSQGPLNKQVSEIWERDEKRAPPPLPARRNNLNQEHDTTARSTKQISEATTAGSGTKSVTNGASRPASVAASEEKADNVHRSSSESTGTRPPRQSDESTIVSPPEDEQSAQPMKKPEPSAKQNDRRLQLEATETRDLSPGSGQPAAHDEDASTKQDIAQSEHTLKDVPSTSSASADQDDVQPDPILARMQARVAERRSAQGVEQNDSVQHKTTPSIGFSDGWPSH</sequence>
<keyword evidence="6" id="KW-0445">Lipid transport</keyword>